<accession>A0A6A6VM45</accession>
<feature type="compositionally biased region" description="Polar residues" evidence="1">
    <location>
        <begin position="436"/>
        <end position="450"/>
    </location>
</feature>
<keyword evidence="3" id="KW-1185">Reference proteome</keyword>
<protein>
    <submittedName>
        <fullName evidence="2">Uncharacterized protein</fullName>
    </submittedName>
</protein>
<dbReference type="EMBL" id="MU006563">
    <property type="protein sequence ID" value="KAF2750866.1"/>
    <property type="molecule type" value="Genomic_DNA"/>
</dbReference>
<gene>
    <name evidence="2" type="ORF">M011DRAFT_464679</name>
</gene>
<evidence type="ECO:0000256" key="1">
    <source>
        <dbReference type="SAM" id="MobiDB-lite"/>
    </source>
</evidence>
<reference evidence="2" key="1">
    <citation type="journal article" date="2020" name="Stud. Mycol.">
        <title>101 Dothideomycetes genomes: a test case for predicting lifestyles and emergence of pathogens.</title>
        <authorList>
            <person name="Haridas S."/>
            <person name="Albert R."/>
            <person name="Binder M."/>
            <person name="Bloem J."/>
            <person name="Labutti K."/>
            <person name="Salamov A."/>
            <person name="Andreopoulos B."/>
            <person name="Baker S."/>
            <person name="Barry K."/>
            <person name="Bills G."/>
            <person name="Bluhm B."/>
            <person name="Cannon C."/>
            <person name="Castanera R."/>
            <person name="Culley D."/>
            <person name="Daum C."/>
            <person name="Ezra D."/>
            <person name="Gonzalez J."/>
            <person name="Henrissat B."/>
            <person name="Kuo A."/>
            <person name="Liang C."/>
            <person name="Lipzen A."/>
            <person name="Lutzoni F."/>
            <person name="Magnuson J."/>
            <person name="Mondo S."/>
            <person name="Nolan M."/>
            <person name="Ohm R."/>
            <person name="Pangilinan J."/>
            <person name="Park H.-J."/>
            <person name="Ramirez L."/>
            <person name="Alfaro M."/>
            <person name="Sun H."/>
            <person name="Tritt A."/>
            <person name="Yoshinaga Y."/>
            <person name="Zwiers L.-H."/>
            <person name="Turgeon B."/>
            <person name="Goodwin S."/>
            <person name="Spatafora J."/>
            <person name="Crous P."/>
            <person name="Grigoriev I."/>
        </authorList>
    </citation>
    <scope>NUCLEOTIDE SEQUENCE</scope>
    <source>
        <strain evidence="2">CBS 119925</strain>
    </source>
</reference>
<feature type="region of interest" description="Disordered" evidence="1">
    <location>
        <begin position="225"/>
        <end position="420"/>
    </location>
</feature>
<feature type="compositionally biased region" description="Polar residues" evidence="1">
    <location>
        <begin position="540"/>
        <end position="549"/>
    </location>
</feature>
<feature type="compositionally biased region" description="Basic and acidic residues" evidence="1">
    <location>
        <begin position="226"/>
        <end position="236"/>
    </location>
</feature>
<name>A0A6A6VM45_9PLEO</name>
<feature type="compositionally biased region" description="Pro residues" evidence="1">
    <location>
        <begin position="154"/>
        <end position="165"/>
    </location>
</feature>
<sequence>MRTHTPQGSTPSPSLEGMEKPIRSFKSFIQITPPARSPSEGNKPLPPTPSLPQPSSPSITATPPAFPGPHRTPSVTSWKAPAEWSADPELPAPQSSLLASPPVSAHRHYSPLLPDPYPDPVDNQLKISAIQSSQQSRLMPILEKSVAEIKAPHTTPPRSPLPVPPDSGASVHTPRKLAPDVMTPDSTGIMQPEPFQRIDSPAHSSQSQLSYLSIREKAFASLGIDYPKDEHGRNDDQQCDLRPVPGTSEYASAGTNRSLVQEEEDVDSGNAEEEEQGDSLSVSRDYHDLLVEQYHDRGKSYAQSRGGSDVGPDVSNVVHGHPADDLDLVPQPLAWSKDPSRSPSEAKVTGQSAGTQNNAAQDTSAQDMEALSATKSKRFSDKINAWVPRRLSVGHRRDAAGARARNHKDSSGQTLRSKQDLEDELRFSKFFSRSNLLRNRKQSISPTAQKASDRDATRSPSCSSARPDTPTPILRLPLGLAVVRTLPLPPPPPAVRPASDIAVDRSRQSRFSADTGSDDDAPSSAGALSSPVSAKRPSHRSSSNDTSSGVDPYRRSGVPSTHSRHSGHMSKPTSAPRQSQTSPDSSRAKGHRFSLPGRPTPSATSPSTEHSVDSGTHAHSLVPGLPLLVKMRDARRQHAQEVRHERLKKSIRVLGPIDPRAVDGHVVREEGASQNNEGGRLPGYMVTGSL</sequence>
<feature type="compositionally biased region" description="Basic and acidic residues" evidence="1">
    <location>
        <begin position="284"/>
        <end position="299"/>
    </location>
</feature>
<dbReference type="OrthoDB" id="3771671at2759"/>
<feature type="compositionally biased region" description="Pro residues" evidence="1">
    <location>
        <begin position="44"/>
        <end position="55"/>
    </location>
</feature>
<organism evidence="2 3">
    <name type="scientific">Sporormia fimetaria CBS 119925</name>
    <dbReference type="NCBI Taxonomy" id="1340428"/>
    <lineage>
        <taxon>Eukaryota</taxon>
        <taxon>Fungi</taxon>
        <taxon>Dikarya</taxon>
        <taxon>Ascomycota</taxon>
        <taxon>Pezizomycotina</taxon>
        <taxon>Dothideomycetes</taxon>
        <taxon>Pleosporomycetidae</taxon>
        <taxon>Pleosporales</taxon>
        <taxon>Sporormiaceae</taxon>
        <taxon>Sporormia</taxon>
    </lineage>
</organism>
<feature type="region of interest" description="Disordered" evidence="1">
    <location>
        <begin position="150"/>
        <end position="209"/>
    </location>
</feature>
<feature type="compositionally biased region" description="Polar residues" evidence="1">
    <location>
        <begin position="571"/>
        <end position="585"/>
    </location>
</feature>
<evidence type="ECO:0000313" key="2">
    <source>
        <dbReference type="EMBL" id="KAF2750866.1"/>
    </source>
</evidence>
<feature type="region of interest" description="Disordered" evidence="1">
    <location>
        <begin position="670"/>
        <end position="690"/>
    </location>
</feature>
<evidence type="ECO:0000313" key="3">
    <source>
        <dbReference type="Proteomes" id="UP000799440"/>
    </source>
</evidence>
<feature type="compositionally biased region" description="Acidic residues" evidence="1">
    <location>
        <begin position="261"/>
        <end position="277"/>
    </location>
</feature>
<dbReference type="AlphaFoldDB" id="A0A6A6VM45"/>
<proteinExistence type="predicted"/>
<feature type="region of interest" description="Disordered" evidence="1">
    <location>
        <begin position="436"/>
        <end position="621"/>
    </location>
</feature>
<feature type="compositionally biased region" description="Polar residues" evidence="1">
    <location>
        <begin position="1"/>
        <end position="13"/>
    </location>
</feature>
<feature type="compositionally biased region" description="Low complexity" evidence="1">
    <location>
        <begin position="92"/>
        <end position="104"/>
    </location>
</feature>
<feature type="compositionally biased region" description="Polar residues" evidence="1">
    <location>
        <begin position="249"/>
        <end position="259"/>
    </location>
</feature>
<dbReference type="Proteomes" id="UP000799440">
    <property type="component" value="Unassembled WGS sequence"/>
</dbReference>
<feature type="region of interest" description="Disordered" evidence="1">
    <location>
        <begin position="1"/>
        <end position="120"/>
    </location>
</feature>
<feature type="compositionally biased region" description="Polar residues" evidence="1">
    <location>
        <begin position="349"/>
        <end position="366"/>
    </location>
</feature>